<gene>
    <name evidence="1" type="ORF">O181_030570</name>
</gene>
<evidence type="ECO:0000313" key="2">
    <source>
        <dbReference type="Proteomes" id="UP000765509"/>
    </source>
</evidence>
<dbReference type="OrthoDB" id="2506388at2759"/>
<dbReference type="AlphaFoldDB" id="A0A9Q3H6C4"/>
<dbReference type="Proteomes" id="UP000765509">
    <property type="component" value="Unassembled WGS sequence"/>
</dbReference>
<proteinExistence type="predicted"/>
<organism evidence="1 2">
    <name type="scientific">Austropuccinia psidii MF-1</name>
    <dbReference type="NCBI Taxonomy" id="1389203"/>
    <lineage>
        <taxon>Eukaryota</taxon>
        <taxon>Fungi</taxon>
        <taxon>Dikarya</taxon>
        <taxon>Basidiomycota</taxon>
        <taxon>Pucciniomycotina</taxon>
        <taxon>Pucciniomycetes</taxon>
        <taxon>Pucciniales</taxon>
        <taxon>Sphaerophragmiaceae</taxon>
        <taxon>Austropuccinia</taxon>
    </lineage>
</organism>
<sequence>MECKGRGEESSTACKTMIAHKYPKRYQLIVSDFNANSDDEYNTKTGLYIIKKPPYQSENATAFFKRLDIKMAEVDRMMGHIPNQQVCRRPKKPIISDFEKTPKNIPIDFYQTEWFNEKNNSEKLLASELSEVAFVPVKTLPPDKRLGDLSFD</sequence>
<name>A0A9Q3H6C4_9BASI</name>
<accession>A0A9Q3H6C4</accession>
<reference evidence="1" key="1">
    <citation type="submission" date="2021-03" db="EMBL/GenBank/DDBJ databases">
        <title>Draft genome sequence of rust myrtle Austropuccinia psidii MF-1, a brazilian biotype.</title>
        <authorList>
            <person name="Quecine M.C."/>
            <person name="Pachon D.M.R."/>
            <person name="Bonatelli M.L."/>
            <person name="Correr F.H."/>
            <person name="Franceschini L.M."/>
            <person name="Leite T.F."/>
            <person name="Margarido G.R.A."/>
            <person name="Almeida C.A."/>
            <person name="Ferrarezi J.A."/>
            <person name="Labate C.A."/>
        </authorList>
    </citation>
    <scope>NUCLEOTIDE SEQUENCE</scope>
    <source>
        <strain evidence="1">MF-1</strain>
    </source>
</reference>
<protein>
    <submittedName>
        <fullName evidence="1">Uncharacterized protein</fullName>
    </submittedName>
</protein>
<comment type="caution">
    <text evidence="1">The sequence shown here is derived from an EMBL/GenBank/DDBJ whole genome shotgun (WGS) entry which is preliminary data.</text>
</comment>
<dbReference type="EMBL" id="AVOT02010793">
    <property type="protein sequence ID" value="MBW0490855.1"/>
    <property type="molecule type" value="Genomic_DNA"/>
</dbReference>
<keyword evidence="2" id="KW-1185">Reference proteome</keyword>
<evidence type="ECO:0000313" key="1">
    <source>
        <dbReference type="EMBL" id="MBW0490855.1"/>
    </source>
</evidence>